<dbReference type="GO" id="GO:0016125">
    <property type="term" value="P:sterol metabolic process"/>
    <property type="evidence" value="ECO:0007669"/>
    <property type="project" value="TreeGrafter"/>
</dbReference>
<dbReference type="PANTHER" id="PTHR24286:SF369">
    <property type="entry name" value="CYTOCHROME P450"/>
    <property type="match status" value="1"/>
</dbReference>
<evidence type="ECO:0008006" key="16">
    <source>
        <dbReference type="Google" id="ProtNLM"/>
    </source>
</evidence>
<evidence type="ECO:0000313" key="15">
    <source>
        <dbReference type="Proteomes" id="UP000657918"/>
    </source>
</evidence>
<dbReference type="Pfam" id="PF00067">
    <property type="entry name" value="p450"/>
    <property type="match status" value="3"/>
</dbReference>
<dbReference type="PRINTS" id="PR00385">
    <property type="entry name" value="P450"/>
</dbReference>
<dbReference type="PRINTS" id="PR00465">
    <property type="entry name" value="EP450IV"/>
</dbReference>
<dbReference type="GO" id="GO:0005506">
    <property type="term" value="F:iron ion binding"/>
    <property type="evidence" value="ECO:0007669"/>
    <property type="project" value="InterPro"/>
</dbReference>
<dbReference type="FunFam" id="1.10.630.10:FF:000020">
    <property type="entry name" value="Cytochrome P450 family protein"/>
    <property type="match status" value="1"/>
</dbReference>
<evidence type="ECO:0000256" key="9">
    <source>
        <dbReference type="ARBA" id="ARBA00023004"/>
    </source>
</evidence>
<organism evidence="14 15">
    <name type="scientific">Salix dunnii</name>
    <dbReference type="NCBI Taxonomy" id="1413687"/>
    <lineage>
        <taxon>Eukaryota</taxon>
        <taxon>Viridiplantae</taxon>
        <taxon>Streptophyta</taxon>
        <taxon>Embryophyta</taxon>
        <taxon>Tracheophyta</taxon>
        <taxon>Spermatophyta</taxon>
        <taxon>Magnoliopsida</taxon>
        <taxon>eudicotyledons</taxon>
        <taxon>Gunneridae</taxon>
        <taxon>Pentapetalae</taxon>
        <taxon>rosids</taxon>
        <taxon>fabids</taxon>
        <taxon>Malpighiales</taxon>
        <taxon>Salicaceae</taxon>
        <taxon>Saliceae</taxon>
        <taxon>Salix</taxon>
    </lineage>
</organism>
<dbReference type="PANTHER" id="PTHR24286">
    <property type="entry name" value="CYTOCHROME P450 26"/>
    <property type="match status" value="1"/>
</dbReference>
<keyword evidence="5 13" id="KW-0812">Transmembrane</keyword>
<sequence>MLGIGLILVAFSVIYYTHLLIKWKYPKVNGVRVQLPPGSMGLPIIGETIQLLIPSYNSIDIHPFVRKRIQRHGPIFRTNLVGRPIIVSADPEVNKYIFSQEGNLVEMWYLDSFAKLFAFEGESKVTAIGRVHRYLRGITLNHFGGESLREKMLPQIEVTVNDNLCNWSTQGPVEVKSAISRMIFNFTAKVAFGYDVENSKGEKIENLPNFIKSLMSFPLNIPGTTFHKCMKDKEKMANMVRHIMKERFNSPDKRPGDFLDQAINDMASEKFLTEDFIAELAFGILFAAFESVSTTLTLAIKFLAENPLVLEELTAENEAVLKRRENPDSLLTWEEYKTMTFTTSVSTLIPPVVNETLRLMNIPPGLLRKALKDINVKGYTIPAGWTIMLVTPIVHLNPETYKDPLKFNPWRWKDLDQATLSKSFMPFGGGTRQCAGAEFSKVYMAAFLHVLVTKYRLTLVMMSSLAFLLRGREIKSRRMWTIGLVVVALVVIYYSHLIIKRKNPKIDGVLPPGSMGWPLIGETLQFIVPGRSLDLHPFVKKRMQKYGPIFKTSLVGRPIIVSTDNETNKHVLQHEGTLVELWYLDSFAKFFALEGETRVNAIGKVHRYMRSITLNYFGVESLKESLLPKIEDMLHTNLSKWATQGPVDIKQVISAMVFNFTANKIFGYESENSNEKLSDNYTRILNSFISLPLNIPGTSFHRCMQDREKMLKMFKDTLMERLNDPSKRRGDFLDQAIDDMETEKFLTVDFIPQLLFGILFASFESMSTILTLTFKFLSENTRAVEELTVINETLRISNIPPGLFRKALKNFQVKGFTVPAGWTVMLVTPAAQLNPETFKDPVTFNPWRWKDLDQVTISKNFMPFGGGTRQCAGAEYSKVVLSTFLHVLVTRYRFTKVKGGDVSRTPFVSFGFLFNPRFTKVKGGDVSRTPIISFGDGIQIKFTAKY</sequence>
<dbReference type="CDD" id="cd11043">
    <property type="entry name" value="CYP90-like"/>
    <property type="match status" value="1"/>
</dbReference>
<dbReference type="Gene3D" id="1.10.630.10">
    <property type="entry name" value="Cytochrome P450"/>
    <property type="match status" value="2"/>
</dbReference>
<comment type="similarity">
    <text evidence="3">Belongs to the cytochrome P450 family.</text>
</comment>
<dbReference type="GO" id="GO:0016020">
    <property type="term" value="C:membrane"/>
    <property type="evidence" value="ECO:0007669"/>
    <property type="project" value="UniProtKB-SubCell"/>
</dbReference>
<dbReference type="GO" id="GO:0004497">
    <property type="term" value="F:monooxygenase activity"/>
    <property type="evidence" value="ECO:0007669"/>
    <property type="project" value="UniProtKB-KW"/>
</dbReference>
<evidence type="ECO:0000256" key="2">
    <source>
        <dbReference type="ARBA" id="ARBA00004167"/>
    </source>
</evidence>
<dbReference type="OrthoDB" id="810429at2759"/>
<evidence type="ECO:0000313" key="14">
    <source>
        <dbReference type="EMBL" id="KAF9675617.1"/>
    </source>
</evidence>
<dbReference type="InterPro" id="IPR017972">
    <property type="entry name" value="Cyt_P450_CS"/>
</dbReference>
<keyword evidence="7 13" id="KW-1133">Transmembrane helix</keyword>
<dbReference type="PROSITE" id="PS00086">
    <property type="entry name" value="CYTOCHROME_P450"/>
    <property type="match status" value="2"/>
</dbReference>
<evidence type="ECO:0000256" key="13">
    <source>
        <dbReference type="SAM" id="Phobius"/>
    </source>
</evidence>
<dbReference type="GO" id="GO:0016132">
    <property type="term" value="P:brassinosteroid biosynthetic process"/>
    <property type="evidence" value="ECO:0007669"/>
    <property type="project" value="TreeGrafter"/>
</dbReference>
<keyword evidence="11 13" id="KW-0472">Membrane</keyword>
<dbReference type="Proteomes" id="UP000657918">
    <property type="component" value="Unassembled WGS sequence"/>
</dbReference>
<feature type="transmembrane region" description="Helical" evidence="13">
    <location>
        <begin position="480"/>
        <end position="499"/>
    </location>
</feature>
<keyword evidence="8" id="KW-0560">Oxidoreductase</keyword>
<evidence type="ECO:0000256" key="11">
    <source>
        <dbReference type="ARBA" id="ARBA00023136"/>
    </source>
</evidence>
<feature type="transmembrane region" description="Helical" evidence="13">
    <location>
        <begin position="442"/>
        <end position="468"/>
    </location>
</feature>
<dbReference type="SUPFAM" id="SSF48264">
    <property type="entry name" value="Cytochrome P450"/>
    <property type="match status" value="2"/>
</dbReference>
<reference evidence="14 15" key="1">
    <citation type="submission" date="2020-10" db="EMBL/GenBank/DDBJ databases">
        <title>Plant Genome Project.</title>
        <authorList>
            <person name="Zhang R.-G."/>
        </authorList>
    </citation>
    <scope>NUCLEOTIDE SEQUENCE [LARGE SCALE GENOMIC DNA]</scope>
    <source>
        <strain evidence="14">FAFU-HL-1</strain>
        <tissue evidence="14">Leaf</tissue>
    </source>
</reference>
<dbReference type="GO" id="GO:0016705">
    <property type="term" value="F:oxidoreductase activity, acting on paired donors, with incorporation or reduction of molecular oxygen"/>
    <property type="evidence" value="ECO:0007669"/>
    <property type="project" value="InterPro"/>
</dbReference>
<keyword evidence="10" id="KW-0503">Monooxygenase</keyword>
<keyword evidence="15" id="KW-1185">Reference proteome</keyword>
<comment type="cofactor">
    <cofactor evidence="1 12">
        <name>heme</name>
        <dbReference type="ChEBI" id="CHEBI:30413"/>
    </cofactor>
</comment>
<dbReference type="InterPro" id="IPR002403">
    <property type="entry name" value="Cyt_P450_E_grp-IV"/>
</dbReference>
<evidence type="ECO:0000256" key="1">
    <source>
        <dbReference type="ARBA" id="ARBA00001971"/>
    </source>
</evidence>
<evidence type="ECO:0000256" key="4">
    <source>
        <dbReference type="ARBA" id="ARBA00022617"/>
    </source>
</evidence>
<keyword evidence="4 12" id="KW-0349">Heme</keyword>
<dbReference type="InterPro" id="IPR036396">
    <property type="entry name" value="Cyt_P450_sf"/>
</dbReference>
<evidence type="ECO:0000256" key="8">
    <source>
        <dbReference type="ARBA" id="ARBA00023002"/>
    </source>
</evidence>
<keyword evidence="9 12" id="KW-0408">Iron</keyword>
<name>A0A835JQN4_9ROSI</name>
<evidence type="ECO:0000256" key="6">
    <source>
        <dbReference type="ARBA" id="ARBA00022723"/>
    </source>
</evidence>
<comment type="subcellular location">
    <subcellularLocation>
        <location evidence="2">Membrane</location>
        <topology evidence="2">Single-pass membrane protein</topology>
    </subcellularLocation>
</comment>
<protein>
    <recommendedName>
        <fullName evidence="16">Cytochrome P450</fullName>
    </recommendedName>
</protein>
<evidence type="ECO:0000256" key="7">
    <source>
        <dbReference type="ARBA" id="ARBA00022989"/>
    </source>
</evidence>
<dbReference type="GO" id="GO:0010268">
    <property type="term" value="P:brassinosteroid homeostasis"/>
    <property type="evidence" value="ECO:0007669"/>
    <property type="project" value="TreeGrafter"/>
</dbReference>
<evidence type="ECO:0000256" key="12">
    <source>
        <dbReference type="PIRSR" id="PIRSR602403-1"/>
    </source>
</evidence>
<proteinExistence type="inferred from homology"/>
<gene>
    <name evidence="14" type="ORF">SADUNF_Sadunf09G0050800</name>
</gene>
<dbReference type="GO" id="GO:0020037">
    <property type="term" value="F:heme binding"/>
    <property type="evidence" value="ECO:0007669"/>
    <property type="project" value="InterPro"/>
</dbReference>
<dbReference type="InterPro" id="IPR001128">
    <property type="entry name" value="Cyt_P450"/>
</dbReference>
<feature type="binding site" description="axial binding residue" evidence="12">
    <location>
        <position position="434"/>
    </location>
    <ligand>
        <name>heme</name>
        <dbReference type="ChEBI" id="CHEBI:30413"/>
    </ligand>
    <ligandPart>
        <name>Fe</name>
        <dbReference type="ChEBI" id="CHEBI:18248"/>
    </ligandPart>
</feature>
<evidence type="ECO:0000256" key="5">
    <source>
        <dbReference type="ARBA" id="ARBA00022692"/>
    </source>
</evidence>
<dbReference type="AlphaFoldDB" id="A0A835JQN4"/>
<accession>A0A835JQN4</accession>
<dbReference type="EMBL" id="JADGMS010000009">
    <property type="protein sequence ID" value="KAF9675617.1"/>
    <property type="molecule type" value="Genomic_DNA"/>
</dbReference>
<keyword evidence="6 12" id="KW-0479">Metal-binding</keyword>
<evidence type="ECO:0000256" key="10">
    <source>
        <dbReference type="ARBA" id="ARBA00023033"/>
    </source>
</evidence>
<comment type="caution">
    <text evidence="14">The sequence shown here is derived from an EMBL/GenBank/DDBJ whole genome shotgun (WGS) entry which is preliminary data.</text>
</comment>
<evidence type="ECO:0000256" key="3">
    <source>
        <dbReference type="ARBA" id="ARBA00010617"/>
    </source>
</evidence>